<name>A0A7X1FW01_9SPHN</name>
<dbReference type="Gene3D" id="2.40.128.110">
    <property type="entry name" value="Lipid/polyisoprenoid-binding, YceI-like"/>
    <property type="match status" value="1"/>
</dbReference>
<proteinExistence type="predicted"/>
<accession>A0A7X1FW01</accession>
<dbReference type="EMBL" id="JACLAX010000002">
    <property type="protein sequence ID" value="MBC2668014.1"/>
    <property type="molecule type" value="Genomic_DNA"/>
</dbReference>
<dbReference type="SUPFAM" id="SSF101874">
    <property type="entry name" value="YceI-like"/>
    <property type="match status" value="1"/>
</dbReference>
<reference evidence="2 3" key="1">
    <citation type="submission" date="2020-08" db="EMBL/GenBank/DDBJ databases">
        <title>The genome sequence of type strain Novosphingobium piscinae KCTC 42194.</title>
        <authorList>
            <person name="Liu Y."/>
        </authorList>
    </citation>
    <scope>NUCLEOTIDE SEQUENCE [LARGE SCALE GENOMIC DNA]</scope>
    <source>
        <strain evidence="2 3">KCTC 42194</strain>
    </source>
</reference>
<dbReference type="Proteomes" id="UP000551327">
    <property type="component" value="Unassembled WGS sequence"/>
</dbReference>
<evidence type="ECO:0000259" key="1">
    <source>
        <dbReference type="SMART" id="SM00867"/>
    </source>
</evidence>
<protein>
    <submittedName>
        <fullName evidence="2">YceI family protein</fullName>
    </submittedName>
</protein>
<dbReference type="AlphaFoldDB" id="A0A7X1FW01"/>
<dbReference type="InterPro" id="IPR007372">
    <property type="entry name" value="Lipid/polyisoprenoid-bd_YceI"/>
</dbReference>
<sequence>MTLLGATSPAQTYRLDETRSTVAARVAFFGIASKTARFPRLSGSIALSPDRLDTLDLIVELDARALTAPDPVTLERLRGPAFFDVARYPQVRFAGRRMTMTSPVTATVEGELTARGVTQPVALTVSFAQPPARATGTEPIRLSARATINRTAFGMTAWPLIVGRTVTITIDGWLVPA</sequence>
<evidence type="ECO:0000313" key="2">
    <source>
        <dbReference type="EMBL" id="MBC2668014.1"/>
    </source>
</evidence>
<dbReference type="PANTHER" id="PTHR34406">
    <property type="entry name" value="PROTEIN YCEI"/>
    <property type="match status" value="1"/>
</dbReference>
<organism evidence="2 3">
    <name type="scientific">Novosphingobium piscinae</name>
    <dbReference type="NCBI Taxonomy" id="1507448"/>
    <lineage>
        <taxon>Bacteria</taxon>
        <taxon>Pseudomonadati</taxon>
        <taxon>Pseudomonadota</taxon>
        <taxon>Alphaproteobacteria</taxon>
        <taxon>Sphingomonadales</taxon>
        <taxon>Sphingomonadaceae</taxon>
        <taxon>Novosphingobium</taxon>
    </lineage>
</organism>
<keyword evidence="3" id="KW-1185">Reference proteome</keyword>
<feature type="domain" description="Lipid/polyisoprenoid-binding YceI-like" evidence="1">
    <location>
        <begin position="12"/>
        <end position="175"/>
    </location>
</feature>
<dbReference type="SMART" id="SM00867">
    <property type="entry name" value="YceI"/>
    <property type="match status" value="1"/>
</dbReference>
<dbReference type="InterPro" id="IPR036761">
    <property type="entry name" value="TTHA0802/YceI-like_sf"/>
</dbReference>
<dbReference type="PANTHER" id="PTHR34406:SF1">
    <property type="entry name" value="PROTEIN YCEI"/>
    <property type="match status" value="1"/>
</dbReference>
<gene>
    <name evidence="2" type="ORF">H7F53_02505</name>
</gene>
<evidence type="ECO:0000313" key="3">
    <source>
        <dbReference type="Proteomes" id="UP000551327"/>
    </source>
</evidence>
<dbReference type="Pfam" id="PF04264">
    <property type="entry name" value="YceI"/>
    <property type="match status" value="1"/>
</dbReference>
<comment type="caution">
    <text evidence="2">The sequence shown here is derived from an EMBL/GenBank/DDBJ whole genome shotgun (WGS) entry which is preliminary data.</text>
</comment>